<proteinExistence type="predicted"/>
<feature type="compositionally biased region" description="Low complexity" evidence="4">
    <location>
        <begin position="1085"/>
        <end position="1100"/>
    </location>
</feature>
<dbReference type="PROSITE" id="PS50011">
    <property type="entry name" value="PROTEIN_KINASE_DOM"/>
    <property type="match status" value="1"/>
</dbReference>
<dbReference type="SMART" id="SM00220">
    <property type="entry name" value="S_TKc"/>
    <property type="match status" value="1"/>
</dbReference>
<dbReference type="GO" id="GO:0005524">
    <property type="term" value="F:ATP binding"/>
    <property type="evidence" value="ECO:0007669"/>
    <property type="project" value="UniProtKB-UniRule"/>
</dbReference>
<name>H3H5E8_PHYRM</name>
<feature type="region of interest" description="Disordered" evidence="4">
    <location>
        <begin position="452"/>
        <end position="537"/>
    </location>
</feature>
<dbReference type="Proteomes" id="UP000005238">
    <property type="component" value="Unassembled WGS sequence"/>
</dbReference>
<feature type="region of interest" description="Disordered" evidence="4">
    <location>
        <begin position="878"/>
        <end position="1068"/>
    </location>
</feature>
<dbReference type="EnsemblProtists" id="Phyra85852">
    <property type="protein sequence ID" value="Phyra85852"/>
    <property type="gene ID" value="Phyra85852"/>
</dbReference>
<dbReference type="HOGENOM" id="CLU_307061_0_0_1"/>
<feature type="compositionally biased region" description="Polar residues" evidence="4">
    <location>
        <begin position="495"/>
        <end position="511"/>
    </location>
</feature>
<dbReference type="GO" id="GO:0051726">
    <property type="term" value="P:regulation of cell cycle"/>
    <property type="evidence" value="ECO:0000318"/>
    <property type="project" value="GO_Central"/>
</dbReference>
<dbReference type="AlphaFoldDB" id="H3H5E8"/>
<organism evidence="6 7">
    <name type="scientific">Phytophthora ramorum</name>
    <name type="common">Sudden oak death agent</name>
    <dbReference type="NCBI Taxonomy" id="164328"/>
    <lineage>
        <taxon>Eukaryota</taxon>
        <taxon>Sar</taxon>
        <taxon>Stramenopiles</taxon>
        <taxon>Oomycota</taxon>
        <taxon>Peronosporomycetes</taxon>
        <taxon>Peronosporales</taxon>
        <taxon>Peronosporaceae</taxon>
        <taxon>Phytophthora</taxon>
    </lineage>
</organism>
<dbReference type="eggNOG" id="KOG0585">
    <property type="taxonomic scope" value="Eukaryota"/>
</dbReference>
<dbReference type="PANTHER" id="PTHR24346">
    <property type="entry name" value="MAP/MICROTUBULE AFFINITY-REGULATING KINASE"/>
    <property type="match status" value="1"/>
</dbReference>
<keyword evidence="7" id="KW-1185">Reference proteome</keyword>
<dbReference type="InParanoid" id="H3H5E8"/>
<feature type="compositionally biased region" description="Low complexity" evidence="4">
    <location>
        <begin position="992"/>
        <end position="1010"/>
    </location>
</feature>
<feature type="domain" description="Protein kinase" evidence="5">
    <location>
        <begin position="25"/>
        <end position="314"/>
    </location>
</feature>
<dbReference type="InterPro" id="IPR011009">
    <property type="entry name" value="Kinase-like_dom_sf"/>
</dbReference>
<dbReference type="VEuPathDB" id="FungiDB:KRP23_12867"/>
<dbReference type="EMBL" id="DS566325">
    <property type="status" value="NOT_ANNOTATED_CDS"/>
    <property type="molecule type" value="Genomic_DNA"/>
</dbReference>
<dbReference type="Gene3D" id="3.30.200.20">
    <property type="entry name" value="Phosphorylase Kinase, domain 1"/>
    <property type="match status" value="1"/>
</dbReference>
<dbReference type="STRING" id="164328.H3H5E8"/>
<keyword evidence="1 3" id="KW-0547">Nucleotide-binding</keyword>
<keyword evidence="2 3" id="KW-0067">ATP-binding</keyword>
<evidence type="ECO:0000256" key="1">
    <source>
        <dbReference type="ARBA" id="ARBA00022741"/>
    </source>
</evidence>
<dbReference type="PROSITE" id="PS00108">
    <property type="entry name" value="PROTEIN_KINASE_ST"/>
    <property type="match status" value="1"/>
</dbReference>
<dbReference type="InterPro" id="IPR008271">
    <property type="entry name" value="Ser/Thr_kinase_AS"/>
</dbReference>
<protein>
    <recommendedName>
        <fullName evidence="5">Protein kinase domain-containing protein</fullName>
    </recommendedName>
</protein>
<dbReference type="InterPro" id="IPR000719">
    <property type="entry name" value="Prot_kinase_dom"/>
</dbReference>
<evidence type="ECO:0000256" key="4">
    <source>
        <dbReference type="SAM" id="MobiDB-lite"/>
    </source>
</evidence>
<feature type="binding site" evidence="3">
    <location>
        <position position="61"/>
    </location>
    <ligand>
        <name>ATP</name>
        <dbReference type="ChEBI" id="CHEBI:30616"/>
    </ligand>
</feature>
<reference evidence="6" key="2">
    <citation type="submission" date="2015-06" db="UniProtKB">
        <authorList>
            <consortium name="EnsemblProtists"/>
        </authorList>
    </citation>
    <scope>IDENTIFICATION</scope>
    <source>
        <strain evidence="6">Pr102</strain>
    </source>
</reference>
<accession>H3H5E8</accession>
<feature type="region of interest" description="Disordered" evidence="4">
    <location>
        <begin position="781"/>
        <end position="833"/>
    </location>
</feature>
<reference evidence="7" key="1">
    <citation type="journal article" date="2006" name="Science">
        <title>Phytophthora genome sequences uncover evolutionary origins and mechanisms of pathogenesis.</title>
        <authorList>
            <person name="Tyler B.M."/>
            <person name="Tripathy S."/>
            <person name="Zhang X."/>
            <person name="Dehal P."/>
            <person name="Jiang R.H."/>
            <person name="Aerts A."/>
            <person name="Arredondo F.D."/>
            <person name="Baxter L."/>
            <person name="Bensasson D."/>
            <person name="Beynon J.L."/>
            <person name="Chapman J."/>
            <person name="Damasceno C.M."/>
            <person name="Dorrance A.E."/>
            <person name="Dou D."/>
            <person name="Dickerman A.W."/>
            <person name="Dubchak I.L."/>
            <person name="Garbelotto M."/>
            <person name="Gijzen M."/>
            <person name="Gordon S.G."/>
            <person name="Govers F."/>
            <person name="Grunwald N.J."/>
            <person name="Huang W."/>
            <person name="Ivors K.L."/>
            <person name="Jones R.W."/>
            <person name="Kamoun S."/>
            <person name="Krampis K."/>
            <person name="Lamour K.H."/>
            <person name="Lee M.K."/>
            <person name="McDonald W.H."/>
            <person name="Medina M."/>
            <person name="Meijer H.J."/>
            <person name="Nordberg E.K."/>
            <person name="Maclean D.J."/>
            <person name="Ospina-Giraldo M.D."/>
            <person name="Morris P.F."/>
            <person name="Phuntumart V."/>
            <person name="Putnam N.H."/>
            <person name="Rash S."/>
            <person name="Rose J.K."/>
            <person name="Sakihama Y."/>
            <person name="Salamov A.A."/>
            <person name="Savidor A."/>
            <person name="Scheuring C.F."/>
            <person name="Smith B.M."/>
            <person name="Sobral B.W."/>
            <person name="Terry A."/>
            <person name="Torto-Alalibo T.A."/>
            <person name="Win J."/>
            <person name="Xu Z."/>
            <person name="Zhang H."/>
            <person name="Grigoriev I.V."/>
            <person name="Rokhsar D.S."/>
            <person name="Boore J.L."/>
        </authorList>
    </citation>
    <scope>NUCLEOTIDE SEQUENCE [LARGE SCALE GENOMIC DNA]</scope>
    <source>
        <strain evidence="7">Pr102</strain>
    </source>
</reference>
<dbReference type="Gene3D" id="1.10.510.10">
    <property type="entry name" value="Transferase(Phosphotransferase) domain 1"/>
    <property type="match status" value="1"/>
</dbReference>
<evidence type="ECO:0000256" key="3">
    <source>
        <dbReference type="PROSITE-ProRule" id="PRU10141"/>
    </source>
</evidence>
<feature type="compositionally biased region" description="Basic and acidic residues" evidence="4">
    <location>
        <begin position="784"/>
        <end position="800"/>
    </location>
</feature>
<dbReference type="InterPro" id="IPR017441">
    <property type="entry name" value="Protein_kinase_ATP_BS"/>
</dbReference>
<feature type="compositionally biased region" description="Polar residues" evidence="4">
    <location>
        <begin position="802"/>
        <end position="820"/>
    </location>
</feature>
<evidence type="ECO:0000259" key="5">
    <source>
        <dbReference type="PROSITE" id="PS50011"/>
    </source>
</evidence>
<sequence>MDVIETDTADVQVNSAGATSYVNNYKIMNMLGEGTFSKVYLCQNEAGAEFALKVINKSILKRKREYKRVDGKLVLSNAFQKVQKEVAIMKKLAHSNLVRLYEVIDSPADDKLFLVLELIRGGQIMYWDDKKFRYFARNTPTGILAKDAVRECLRNVVAALDFLHRNQICHRDIKPENILLSGDQFKLADFGVAYMNEGEPSVAARAGDAAALKLRSTEGTYHFLAPECTTGDEYDPYQVDVWALGVTMFTLLVGTLPFGTSVASLSDVMTSIREDPLILPLELDSECAQLLTQLMEKNPNLRITIPQLKTHPWLSGAGGDLYPRQSGLEVIVTQQEIEAAFTPVNNFILVMKLKMKMSTRLNKARKSLASNGNGALRAEAVPVAEHVPVSSSQAAEDAGSEPKTTEMAPSEQPRIMADRLQRRSSRLAESISDTIGSFATTLTRRKTQLGAIPPVFDGAAPTPSSPVVREDSPGKAEINGRSGVLIRQMSRRNSRSVQSSIPDVPQRTDSAQKAGVLSSEEQPGDDSPAKSDADSVTSALLTSSRSNFVVSLSGSTSPGKREETASSPLPPHRLTKRKSSSFKGLPRTIEIPEGAPTRETASPTSKKRRESVAGNSDPVISAQNAAQPLDSASPVSNEATLSDSLLARRNSMSFRALAATPELSPCSDGTTNVVTTPAARVTSGAGSSISPQLARRLSRRNSRSFRGVATTPDASRSAAKESGEFPTVVTRKEHSVKFDAAALESNANDAVHSPIRTEATSPASRRDSMSVKALVSMPEVAGDAGKEHENVVDVSTRAHDTGFTTPNEVGDNDSSASSESKPPGRSESKSSPGLLARRLSLTFRMLPLKVDVTSDDDSSSDTLVVASPVGGVDELHSLKMNTSRSPPGSPKLKTKVESDVTPPQTLPSAALPVLEIHSPISSPVTSPRKATDVDKNDINAATPRRRASSPAKEIESARRPSPVKVTPLLRKRSSSLRLDVSSDGDENEDPAHTPASDTSPTPTADPTETPFADHPPPGSPSERRATFSTKPASPHPEEDMSLQSPHRKLHHNRLTSAFPDGDDPDSALTRKSSLARVLDACLPTEAPTAATETEAQPLTPTRRHPVHVPPLDQPARPSRSSMTHGRHYHISPLESVGSKSSPSLDKPRKSLVQAQDSLRSLLVRGQSSVRLNILDEKRGPHYDSDETVGSVKSKVCAVM</sequence>
<evidence type="ECO:0000256" key="2">
    <source>
        <dbReference type="ARBA" id="ARBA00022840"/>
    </source>
</evidence>
<evidence type="ECO:0000313" key="7">
    <source>
        <dbReference type="Proteomes" id="UP000005238"/>
    </source>
</evidence>
<feature type="region of interest" description="Disordered" evidence="4">
    <location>
        <begin position="1085"/>
        <end position="1152"/>
    </location>
</feature>
<dbReference type="VEuPathDB" id="FungiDB:KRP22_3870"/>
<dbReference type="OMA" id="TRNSEQM"/>
<dbReference type="CDD" id="cd14008">
    <property type="entry name" value="STKc_LKB1_CaMKK"/>
    <property type="match status" value="1"/>
</dbReference>
<evidence type="ECO:0000313" key="6">
    <source>
        <dbReference type="EnsemblProtists" id="Phyra85852"/>
    </source>
</evidence>
<feature type="region of interest" description="Disordered" evidence="4">
    <location>
        <begin position="749"/>
        <end position="769"/>
    </location>
</feature>
<feature type="region of interest" description="Disordered" evidence="4">
    <location>
        <begin position="550"/>
        <end position="639"/>
    </location>
</feature>
<dbReference type="VEuPathDB" id="FungiDB:KRP23_12866"/>
<dbReference type="Pfam" id="PF00069">
    <property type="entry name" value="Pkinase"/>
    <property type="match status" value="1"/>
</dbReference>
<dbReference type="SUPFAM" id="SSF56112">
    <property type="entry name" value="Protein kinase-like (PK-like)"/>
    <property type="match status" value="1"/>
</dbReference>
<feature type="region of interest" description="Disordered" evidence="4">
    <location>
        <begin position="677"/>
        <end position="726"/>
    </location>
</feature>
<dbReference type="PROSITE" id="PS00107">
    <property type="entry name" value="PROTEIN_KINASE_ATP"/>
    <property type="match status" value="1"/>
</dbReference>
<dbReference type="GO" id="GO:0004674">
    <property type="term" value="F:protein serine/threonine kinase activity"/>
    <property type="evidence" value="ECO:0000318"/>
    <property type="project" value="GO_Central"/>
</dbReference>
<dbReference type="PANTHER" id="PTHR24346:SF30">
    <property type="entry name" value="MATERNAL EMBRYONIC LEUCINE ZIPPER KINASE"/>
    <property type="match status" value="1"/>
</dbReference>
<feature type="region of interest" description="Disordered" evidence="4">
    <location>
        <begin position="386"/>
        <end position="415"/>
    </location>
</feature>